<name>A0A9J6E2B2_RHIMP</name>
<dbReference type="InterPro" id="IPR011333">
    <property type="entry name" value="SKP1/BTB/POZ_sf"/>
</dbReference>
<feature type="domain" description="BTB" evidence="2">
    <location>
        <begin position="240"/>
        <end position="300"/>
    </location>
</feature>
<evidence type="ECO:0000256" key="1">
    <source>
        <dbReference type="SAM" id="MobiDB-lite"/>
    </source>
</evidence>
<dbReference type="InterPro" id="IPR051481">
    <property type="entry name" value="BTB-POZ/Galectin-3-binding"/>
</dbReference>
<dbReference type="PANTHER" id="PTHR24410:SF23">
    <property type="entry name" value="BTB DOMAIN-CONTAINING PROTEIN-RELATED"/>
    <property type="match status" value="1"/>
</dbReference>
<dbReference type="AlphaFoldDB" id="A0A9J6E2B2"/>
<reference evidence="3" key="2">
    <citation type="submission" date="2021-09" db="EMBL/GenBank/DDBJ databases">
        <authorList>
            <person name="Jia N."/>
            <person name="Wang J."/>
            <person name="Shi W."/>
            <person name="Du L."/>
            <person name="Sun Y."/>
            <person name="Zhan W."/>
            <person name="Jiang J."/>
            <person name="Wang Q."/>
            <person name="Zhang B."/>
            <person name="Ji P."/>
            <person name="Sakyi L.B."/>
            <person name="Cui X."/>
            <person name="Yuan T."/>
            <person name="Jiang B."/>
            <person name="Yang W."/>
            <person name="Lam T.T.-Y."/>
            <person name="Chang Q."/>
            <person name="Ding S."/>
            <person name="Wang X."/>
            <person name="Zhu J."/>
            <person name="Ruan X."/>
            <person name="Zhao L."/>
            <person name="Wei J."/>
            <person name="Que T."/>
            <person name="Du C."/>
            <person name="Cheng J."/>
            <person name="Dai P."/>
            <person name="Han X."/>
            <person name="Huang E."/>
            <person name="Gao Y."/>
            <person name="Liu J."/>
            <person name="Shao H."/>
            <person name="Ye R."/>
            <person name="Li L."/>
            <person name="Wei W."/>
            <person name="Wang X."/>
            <person name="Wang C."/>
            <person name="Huo Q."/>
            <person name="Li W."/>
            <person name="Guo W."/>
            <person name="Chen H."/>
            <person name="Chen S."/>
            <person name="Zhou L."/>
            <person name="Zhou L."/>
            <person name="Ni X."/>
            <person name="Tian J."/>
            <person name="Zhou Y."/>
            <person name="Sheng Y."/>
            <person name="Liu T."/>
            <person name="Pan Y."/>
            <person name="Xia L."/>
            <person name="Li J."/>
            <person name="Zhao F."/>
            <person name="Cao W."/>
        </authorList>
    </citation>
    <scope>NUCLEOTIDE SEQUENCE</scope>
    <source>
        <strain evidence="3">Rmic-2018</strain>
        <tissue evidence="3">Larvae</tissue>
    </source>
</reference>
<dbReference type="EMBL" id="JABSTU010000006">
    <property type="protein sequence ID" value="KAH8028438.1"/>
    <property type="molecule type" value="Genomic_DNA"/>
</dbReference>
<protein>
    <recommendedName>
        <fullName evidence="2">BTB domain-containing protein</fullName>
    </recommendedName>
</protein>
<dbReference type="PANTHER" id="PTHR24410">
    <property type="entry name" value="HL07962P-RELATED"/>
    <property type="match status" value="1"/>
</dbReference>
<gene>
    <name evidence="3" type="ORF">HPB51_016889</name>
</gene>
<evidence type="ECO:0000313" key="3">
    <source>
        <dbReference type="EMBL" id="KAH8028438.1"/>
    </source>
</evidence>
<dbReference type="InterPro" id="IPR000210">
    <property type="entry name" value="BTB/POZ_dom"/>
</dbReference>
<proteinExistence type="predicted"/>
<evidence type="ECO:0000259" key="2">
    <source>
        <dbReference type="PROSITE" id="PS50097"/>
    </source>
</evidence>
<organism evidence="3 4">
    <name type="scientific">Rhipicephalus microplus</name>
    <name type="common">Cattle tick</name>
    <name type="synonym">Boophilus microplus</name>
    <dbReference type="NCBI Taxonomy" id="6941"/>
    <lineage>
        <taxon>Eukaryota</taxon>
        <taxon>Metazoa</taxon>
        <taxon>Ecdysozoa</taxon>
        <taxon>Arthropoda</taxon>
        <taxon>Chelicerata</taxon>
        <taxon>Arachnida</taxon>
        <taxon>Acari</taxon>
        <taxon>Parasitiformes</taxon>
        <taxon>Ixodida</taxon>
        <taxon>Ixodoidea</taxon>
        <taxon>Ixodidae</taxon>
        <taxon>Rhipicephalinae</taxon>
        <taxon>Rhipicephalus</taxon>
        <taxon>Boophilus</taxon>
    </lineage>
</organism>
<comment type="caution">
    <text evidence="3">The sequence shown here is derived from an EMBL/GenBank/DDBJ whole genome shotgun (WGS) entry which is preliminary data.</text>
</comment>
<accession>A0A9J6E2B2</accession>
<keyword evidence="4" id="KW-1185">Reference proteome</keyword>
<evidence type="ECO:0000313" key="4">
    <source>
        <dbReference type="Proteomes" id="UP000821866"/>
    </source>
</evidence>
<dbReference type="SUPFAM" id="SSF54695">
    <property type="entry name" value="POZ domain"/>
    <property type="match status" value="1"/>
</dbReference>
<feature type="region of interest" description="Disordered" evidence="1">
    <location>
        <begin position="18"/>
        <end position="40"/>
    </location>
</feature>
<dbReference type="PROSITE" id="PS50097">
    <property type="entry name" value="BTB"/>
    <property type="match status" value="1"/>
</dbReference>
<dbReference type="Pfam" id="PF00651">
    <property type="entry name" value="BTB"/>
    <property type="match status" value="1"/>
</dbReference>
<sequence length="300" mass="33740">MDGSATSAKRVAMLLLLDSDSSESESSSTDTSDSSDSDSDAKPCAYEWEFNKLFRIPAKRPKVVGFIEDVVRQYSDHEFRRHFRLARPVAEKLVAEFAVSSMCPSSTHGEVQAKSAETHVLTFIWYEANKTCMRDVASRFDMSESIVYRVLQRVAQFLMTLVPSVIKFSADLENLTSSFEKVSGMPAVIGCIDGSYVKIQCPANKGPPQAFLKMVKHKQSSQKFSAHLNFKRFLESGQYLDVEFSVKPAKFPVSKSFKAHRLLLALRNEVFAAMFCGELPEKNIVVITDLHPDGFYRFLN</sequence>
<dbReference type="VEuPathDB" id="VectorBase:LOC119167944"/>
<dbReference type="Gene3D" id="3.30.710.10">
    <property type="entry name" value="Potassium Channel Kv1.1, Chain A"/>
    <property type="match status" value="1"/>
</dbReference>
<dbReference type="Proteomes" id="UP000821866">
    <property type="component" value="Chromosome 4"/>
</dbReference>
<reference evidence="3" key="1">
    <citation type="journal article" date="2020" name="Cell">
        <title>Large-Scale Comparative Analyses of Tick Genomes Elucidate Their Genetic Diversity and Vector Capacities.</title>
        <authorList>
            <consortium name="Tick Genome and Microbiome Consortium (TIGMIC)"/>
            <person name="Jia N."/>
            <person name="Wang J."/>
            <person name="Shi W."/>
            <person name="Du L."/>
            <person name="Sun Y."/>
            <person name="Zhan W."/>
            <person name="Jiang J.F."/>
            <person name="Wang Q."/>
            <person name="Zhang B."/>
            <person name="Ji P."/>
            <person name="Bell-Sakyi L."/>
            <person name="Cui X.M."/>
            <person name="Yuan T.T."/>
            <person name="Jiang B.G."/>
            <person name="Yang W.F."/>
            <person name="Lam T.T."/>
            <person name="Chang Q.C."/>
            <person name="Ding S.J."/>
            <person name="Wang X.J."/>
            <person name="Zhu J.G."/>
            <person name="Ruan X.D."/>
            <person name="Zhao L."/>
            <person name="Wei J.T."/>
            <person name="Ye R.Z."/>
            <person name="Que T.C."/>
            <person name="Du C.H."/>
            <person name="Zhou Y.H."/>
            <person name="Cheng J.X."/>
            <person name="Dai P.F."/>
            <person name="Guo W.B."/>
            <person name="Han X.H."/>
            <person name="Huang E.J."/>
            <person name="Li L.F."/>
            <person name="Wei W."/>
            <person name="Gao Y.C."/>
            <person name="Liu J.Z."/>
            <person name="Shao H.Z."/>
            <person name="Wang X."/>
            <person name="Wang C.C."/>
            <person name="Yang T.C."/>
            <person name="Huo Q.B."/>
            <person name="Li W."/>
            <person name="Chen H.Y."/>
            <person name="Chen S.E."/>
            <person name="Zhou L.G."/>
            <person name="Ni X.B."/>
            <person name="Tian J.H."/>
            <person name="Sheng Y."/>
            <person name="Liu T."/>
            <person name="Pan Y.S."/>
            <person name="Xia L.Y."/>
            <person name="Li J."/>
            <person name="Zhao F."/>
            <person name="Cao W.C."/>
        </authorList>
    </citation>
    <scope>NUCLEOTIDE SEQUENCE</scope>
    <source>
        <strain evidence="3">Rmic-2018</strain>
    </source>
</reference>